<organism evidence="5 6">
    <name type="scientific">Gymnopus androsaceus JB14</name>
    <dbReference type="NCBI Taxonomy" id="1447944"/>
    <lineage>
        <taxon>Eukaryota</taxon>
        <taxon>Fungi</taxon>
        <taxon>Dikarya</taxon>
        <taxon>Basidiomycota</taxon>
        <taxon>Agaricomycotina</taxon>
        <taxon>Agaricomycetes</taxon>
        <taxon>Agaricomycetidae</taxon>
        <taxon>Agaricales</taxon>
        <taxon>Marasmiineae</taxon>
        <taxon>Omphalotaceae</taxon>
        <taxon>Gymnopus</taxon>
    </lineage>
</organism>
<dbReference type="Gene3D" id="3.40.850.10">
    <property type="entry name" value="Kinesin motor domain"/>
    <property type="match status" value="1"/>
</dbReference>
<keyword evidence="6" id="KW-1185">Reference proteome</keyword>
<accession>A0A6A4HY38</accession>
<keyword evidence="2" id="KW-0505">Motor protein</keyword>
<comment type="caution">
    <text evidence="3">Lacks conserved residue(s) required for the propagation of feature annotation.</text>
</comment>
<dbReference type="InterPro" id="IPR001752">
    <property type="entry name" value="Kinesin_motor_dom"/>
</dbReference>
<dbReference type="InterPro" id="IPR027417">
    <property type="entry name" value="P-loop_NTPase"/>
</dbReference>
<evidence type="ECO:0000313" key="5">
    <source>
        <dbReference type="EMBL" id="KAE9404302.1"/>
    </source>
</evidence>
<dbReference type="EMBL" id="ML769418">
    <property type="protein sequence ID" value="KAE9404302.1"/>
    <property type="molecule type" value="Genomic_DNA"/>
</dbReference>
<gene>
    <name evidence="5" type="ORF">BT96DRAFT_434990</name>
</gene>
<reference evidence="5" key="1">
    <citation type="journal article" date="2019" name="Environ. Microbiol.">
        <title>Fungal ecological strategies reflected in gene transcription - a case study of two litter decomposers.</title>
        <authorList>
            <person name="Barbi F."/>
            <person name="Kohler A."/>
            <person name="Barry K."/>
            <person name="Baskaran P."/>
            <person name="Daum C."/>
            <person name="Fauchery L."/>
            <person name="Ihrmark K."/>
            <person name="Kuo A."/>
            <person name="LaButti K."/>
            <person name="Lipzen A."/>
            <person name="Morin E."/>
            <person name="Grigoriev I.V."/>
            <person name="Henrissat B."/>
            <person name="Lindahl B."/>
            <person name="Martin F."/>
        </authorList>
    </citation>
    <scope>NUCLEOTIDE SEQUENCE</scope>
    <source>
        <strain evidence="5">JB14</strain>
    </source>
</reference>
<evidence type="ECO:0000259" key="4">
    <source>
        <dbReference type="PROSITE" id="PS50067"/>
    </source>
</evidence>
<dbReference type="AlphaFoldDB" id="A0A6A4HY38"/>
<evidence type="ECO:0000256" key="2">
    <source>
        <dbReference type="ARBA" id="ARBA00023175"/>
    </source>
</evidence>
<comment type="similarity">
    <text evidence="3">Belongs to the TRAFAC class myosin-kinesin ATPase superfamily. Kinesin family.</text>
</comment>
<dbReference type="SUPFAM" id="SSF52540">
    <property type="entry name" value="P-loop containing nucleoside triphosphate hydrolases"/>
    <property type="match status" value="1"/>
</dbReference>
<dbReference type="OrthoDB" id="3054962at2759"/>
<protein>
    <submittedName>
        <fullName evidence="5">Kinesin-domain-containing protein</fullName>
    </submittedName>
</protein>
<feature type="domain" description="Kinesin motor" evidence="4">
    <location>
        <begin position="51"/>
        <end position="125"/>
    </location>
</feature>
<dbReference type="GO" id="GO:0007018">
    <property type="term" value="P:microtubule-based movement"/>
    <property type="evidence" value="ECO:0007669"/>
    <property type="project" value="InterPro"/>
</dbReference>
<dbReference type="Proteomes" id="UP000799118">
    <property type="component" value="Unassembled WGS sequence"/>
</dbReference>
<evidence type="ECO:0000256" key="1">
    <source>
        <dbReference type="ARBA" id="ARBA00023054"/>
    </source>
</evidence>
<dbReference type="PROSITE" id="PS50067">
    <property type="entry name" value="KINESIN_MOTOR_2"/>
    <property type="match status" value="1"/>
</dbReference>
<keyword evidence="1" id="KW-0175">Coiled coil</keyword>
<dbReference type="SMART" id="SM00129">
    <property type="entry name" value="KISc"/>
    <property type="match status" value="1"/>
</dbReference>
<dbReference type="GO" id="GO:0005524">
    <property type="term" value="F:ATP binding"/>
    <property type="evidence" value="ECO:0007669"/>
    <property type="project" value="InterPro"/>
</dbReference>
<dbReference type="InterPro" id="IPR027640">
    <property type="entry name" value="Kinesin-like_fam"/>
</dbReference>
<dbReference type="PANTHER" id="PTHR47968:SF75">
    <property type="entry name" value="CENTROMERE-ASSOCIATED PROTEIN E"/>
    <property type="match status" value="1"/>
</dbReference>
<dbReference type="GO" id="GO:0008017">
    <property type="term" value="F:microtubule binding"/>
    <property type="evidence" value="ECO:0007669"/>
    <property type="project" value="InterPro"/>
</dbReference>
<dbReference type="Pfam" id="PF00225">
    <property type="entry name" value="Kinesin"/>
    <property type="match status" value="1"/>
</dbReference>
<evidence type="ECO:0000313" key="6">
    <source>
        <dbReference type="Proteomes" id="UP000799118"/>
    </source>
</evidence>
<evidence type="ECO:0000256" key="3">
    <source>
        <dbReference type="PROSITE-ProRule" id="PRU00283"/>
    </source>
</evidence>
<dbReference type="GO" id="GO:0003777">
    <property type="term" value="F:microtubule motor activity"/>
    <property type="evidence" value="ECO:0007669"/>
    <property type="project" value="InterPro"/>
</dbReference>
<name>A0A6A4HY38_9AGAR</name>
<proteinExistence type="inferred from homology"/>
<dbReference type="PANTHER" id="PTHR47968">
    <property type="entry name" value="CENTROMERE PROTEIN E"/>
    <property type="match status" value="1"/>
</dbReference>
<sequence length="144" mass="15723">MSELSLIDRVVGSEKAAGVSNMTDGKHINRRPSHLYPFPVCFVDAVESFLLGLLALSNFITKLCDNSTKKKSDHVPSRDSKLTRLLQSSLSGNARISVICTINHDLSAASETTPTLQFAGRVKSVKFHAVKKQVGVDRDALIEK</sequence>
<dbReference type="InterPro" id="IPR036961">
    <property type="entry name" value="Kinesin_motor_dom_sf"/>
</dbReference>